<feature type="compositionally biased region" description="Polar residues" evidence="1">
    <location>
        <begin position="47"/>
        <end position="61"/>
    </location>
</feature>
<dbReference type="GO" id="GO:0005737">
    <property type="term" value="C:cytoplasm"/>
    <property type="evidence" value="ECO:0007669"/>
    <property type="project" value="TreeGrafter"/>
</dbReference>
<dbReference type="InterPro" id="IPR000719">
    <property type="entry name" value="Prot_kinase_dom"/>
</dbReference>
<feature type="region of interest" description="Disordered" evidence="1">
    <location>
        <begin position="597"/>
        <end position="664"/>
    </location>
</feature>
<feature type="region of interest" description="Disordered" evidence="1">
    <location>
        <begin position="723"/>
        <end position="848"/>
    </location>
</feature>
<feature type="region of interest" description="Disordered" evidence="1">
    <location>
        <begin position="877"/>
        <end position="1030"/>
    </location>
</feature>
<feature type="compositionally biased region" description="Basic and acidic residues" evidence="1">
    <location>
        <begin position="746"/>
        <end position="758"/>
    </location>
</feature>
<dbReference type="SMART" id="SM00220">
    <property type="entry name" value="S_TKc"/>
    <property type="match status" value="1"/>
</dbReference>
<dbReference type="InterPro" id="IPR011009">
    <property type="entry name" value="Kinase-like_dom_sf"/>
</dbReference>
<keyword evidence="3" id="KW-0418">Kinase</keyword>
<feature type="domain" description="Protein kinase" evidence="2">
    <location>
        <begin position="337"/>
        <end position="582"/>
    </location>
</feature>
<evidence type="ECO:0000313" key="3">
    <source>
        <dbReference type="EMBL" id="KAI6785174.1"/>
    </source>
</evidence>
<evidence type="ECO:0000256" key="1">
    <source>
        <dbReference type="SAM" id="MobiDB-lite"/>
    </source>
</evidence>
<feature type="compositionally biased region" description="Polar residues" evidence="1">
    <location>
        <begin position="613"/>
        <end position="628"/>
    </location>
</feature>
<feature type="compositionally biased region" description="Basic and acidic residues" evidence="1">
    <location>
        <begin position="94"/>
        <end position="121"/>
    </location>
</feature>
<feature type="compositionally biased region" description="Basic and acidic residues" evidence="1">
    <location>
        <begin position="601"/>
        <end position="611"/>
    </location>
</feature>
<reference evidence="3" key="1">
    <citation type="journal article" date="2021" name="J Fungi (Basel)">
        <title>Genomic and Metabolomic Analyses of the Marine Fungus Emericellopsis cladophorae: Insights into Saltwater Adaptability Mechanisms and Its Biosynthetic Potential.</title>
        <authorList>
            <person name="Goncalves M.F.M."/>
            <person name="Hilario S."/>
            <person name="Van de Peer Y."/>
            <person name="Esteves A.C."/>
            <person name="Alves A."/>
        </authorList>
    </citation>
    <scope>NUCLEOTIDE SEQUENCE</scope>
    <source>
        <strain evidence="3">MUM 19.33</strain>
    </source>
</reference>
<dbReference type="CDD" id="cd00180">
    <property type="entry name" value="PKc"/>
    <property type="match status" value="1"/>
</dbReference>
<feature type="compositionally biased region" description="Basic and acidic residues" evidence="1">
    <location>
        <begin position="922"/>
        <end position="935"/>
    </location>
</feature>
<dbReference type="Pfam" id="PF00069">
    <property type="entry name" value="Pkinase"/>
    <property type="match status" value="1"/>
</dbReference>
<dbReference type="EMBL" id="JAGIXG020000002">
    <property type="protein sequence ID" value="KAI6785174.1"/>
    <property type="molecule type" value="Genomic_DNA"/>
</dbReference>
<keyword evidence="4" id="KW-1185">Reference proteome</keyword>
<feature type="compositionally biased region" description="Basic and acidic residues" evidence="1">
    <location>
        <begin position="1018"/>
        <end position="1030"/>
    </location>
</feature>
<feature type="compositionally biased region" description="Low complexity" evidence="1">
    <location>
        <begin position="877"/>
        <end position="894"/>
    </location>
</feature>
<keyword evidence="3" id="KW-0808">Transferase</keyword>
<organism evidence="3 4">
    <name type="scientific">Emericellopsis cladophorae</name>
    <dbReference type="NCBI Taxonomy" id="2686198"/>
    <lineage>
        <taxon>Eukaryota</taxon>
        <taxon>Fungi</taxon>
        <taxon>Dikarya</taxon>
        <taxon>Ascomycota</taxon>
        <taxon>Pezizomycotina</taxon>
        <taxon>Sordariomycetes</taxon>
        <taxon>Hypocreomycetidae</taxon>
        <taxon>Hypocreales</taxon>
        <taxon>Bionectriaceae</taxon>
        <taxon>Emericellopsis</taxon>
    </lineage>
</organism>
<reference evidence="3" key="2">
    <citation type="submission" date="2022-07" db="EMBL/GenBank/DDBJ databases">
        <authorList>
            <person name="Goncalves M.F.M."/>
            <person name="Hilario S."/>
            <person name="Van De Peer Y."/>
            <person name="Esteves A.C."/>
            <person name="Alves A."/>
        </authorList>
    </citation>
    <scope>NUCLEOTIDE SEQUENCE</scope>
    <source>
        <strain evidence="3">MUM 19.33</strain>
    </source>
</reference>
<name>A0A9P9Y9B7_9HYPO</name>
<accession>A0A9P9Y9B7</accession>
<feature type="region of interest" description="Disordered" evidence="1">
    <location>
        <begin position="25"/>
        <end position="197"/>
    </location>
</feature>
<protein>
    <submittedName>
        <fullName evidence="3">Maternal embryonic leucine zipper kinase-like protein</fullName>
    </submittedName>
</protein>
<dbReference type="Proteomes" id="UP001055219">
    <property type="component" value="Unassembled WGS sequence"/>
</dbReference>
<dbReference type="Gene3D" id="1.10.510.10">
    <property type="entry name" value="Transferase(Phosphotransferase) domain 1"/>
    <property type="match status" value="1"/>
</dbReference>
<feature type="compositionally biased region" description="Basic and acidic residues" evidence="1">
    <location>
        <begin position="25"/>
        <end position="34"/>
    </location>
</feature>
<dbReference type="OrthoDB" id="635774at2759"/>
<gene>
    <name evidence="3" type="ORF">J7T54_006816</name>
</gene>
<evidence type="ECO:0000259" key="2">
    <source>
        <dbReference type="PROSITE" id="PS50011"/>
    </source>
</evidence>
<proteinExistence type="predicted"/>
<dbReference type="PROSITE" id="PS50011">
    <property type="entry name" value="PROTEIN_KINASE_DOM"/>
    <property type="match status" value="1"/>
</dbReference>
<dbReference type="GO" id="GO:0007165">
    <property type="term" value="P:signal transduction"/>
    <property type="evidence" value="ECO:0007669"/>
    <property type="project" value="TreeGrafter"/>
</dbReference>
<evidence type="ECO:0000313" key="4">
    <source>
        <dbReference type="Proteomes" id="UP001055219"/>
    </source>
</evidence>
<comment type="caution">
    <text evidence="3">The sequence shown here is derived from an EMBL/GenBank/DDBJ whole genome shotgun (WGS) entry which is preliminary data.</text>
</comment>
<dbReference type="PANTHER" id="PTHR23257">
    <property type="entry name" value="SERINE-THREONINE PROTEIN KINASE"/>
    <property type="match status" value="1"/>
</dbReference>
<dbReference type="InterPro" id="IPR050167">
    <property type="entry name" value="Ser_Thr_protein_kinase"/>
</dbReference>
<dbReference type="GO" id="GO:0005524">
    <property type="term" value="F:ATP binding"/>
    <property type="evidence" value="ECO:0007669"/>
    <property type="project" value="InterPro"/>
</dbReference>
<feature type="compositionally biased region" description="Polar residues" evidence="1">
    <location>
        <begin position="153"/>
        <end position="167"/>
    </location>
</feature>
<sequence>MAQPDDPQTEPPPTARHRHFFSRLLDRAHQRGRSESVPPKAFAGSQAAPQLQSPEETISPDQNHDPVKGAGTATRRVSRSVVPGLPRVKTFKRQLSEDRDRLAPVEPTLEERRAVSMDRRSHALHTRHQGQTDPRASAPDHVSSAAANHESAPFSSSTLAQDTTDTDPQLLGGEPFGDDLQQPRGYESEAMTEDGSIAPVEFDEFDRMLRYELETTWILNLSMRYKDRSNREKFFVTYRESEQLWRRVTVTLDYRNAPEGSLEEELLGMKYQRDKSSKIYESIRQSLPEIQFYDTVTNLKLETTDDRLHVHVVEDGNETFDYPPVQQVAHLGCKLVRERELLFDHHMSGFVYKVSIDNQPLIKKEIPGPQTVEEFLYEINALSSLTYSDHVIQFFGLVVDDERECVKGLLISYANGGALADIIYDSCKERRQGLAQFLKERWAKQIIRGLADVHESGFVQGDFTLSNIVIDEYENAKIIDINRRGCPVGWEPPEATALIESNQRITMYIGVKSDLYQLGMVLWALAMDEDEPDREGRPLILGDDAQIADWYRKVTNICLSPDPRNRLQASMLVQLLPDDPVPATNLAPADDALHATPQQEYHPDGRPRIKVNDLNSRWFSPDRSNGPSDSRGYHAWQHYAPRGRSPPSPMPSNVDSGSKSPRRFHTESAWAANRNIRPCYSDIGADEVVQQLTPSASGEMPTFLLPQEMDGMAGWMTDNQLLGSADATPCPTKERSFEDAVASEAGAHDIQDPEHLNKDALPSASHPENPTAEDDEATTPKVHGPATDPVKDPLDNEAELVEKFADPGQDAAENVETGTASLAVRQEPAEPVTTSPEPSAVAAEAGTDGSILDRSECLSDSAALLGVAQLGEKILAGKASSGSDSADESSAVVEQVGTEDAAVKDDEPALTDIRTAADVVDADVRPKTAVEEPSKASKAPEAPEGDLPSSSTDVEAAHGNEVDSNKGASEAGPTVDGPKEPSNLSMPGHEASGDVDAQPNYEFSTTPRIYPCEQQDGLDFRAGDLTPERDPMRAKEYEGNFHIVSRQEAFLTTDGRT</sequence>
<dbReference type="GeneID" id="75833293"/>
<feature type="compositionally biased region" description="Basic and acidic residues" evidence="1">
    <location>
        <begin position="789"/>
        <end position="805"/>
    </location>
</feature>
<dbReference type="SUPFAM" id="SSF56112">
    <property type="entry name" value="Protein kinase-like (PK-like)"/>
    <property type="match status" value="1"/>
</dbReference>
<dbReference type="AlphaFoldDB" id="A0A9P9Y9B7"/>
<dbReference type="GO" id="GO:0004672">
    <property type="term" value="F:protein kinase activity"/>
    <property type="evidence" value="ECO:0007669"/>
    <property type="project" value="InterPro"/>
</dbReference>
<dbReference type="RefSeq" id="XP_051366030.1">
    <property type="nucleotide sequence ID" value="XM_051507649.1"/>
</dbReference>
<feature type="compositionally biased region" description="Basic and acidic residues" evidence="1">
    <location>
        <begin position="955"/>
        <end position="964"/>
    </location>
</feature>